<evidence type="ECO:0000313" key="2">
    <source>
        <dbReference type="Proteomes" id="UP000829398"/>
    </source>
</evidence>
<proteinExistence type="predicted"/>
<dbReference type="Proteomes" id="UP000829398">
    <property type="component" value="Chromosome 4"/>
</dbReference>
<evidence type="ECO:0000313" key="1">
    <source>
        <dbReference type="EMBL" id="KAH9768951.1"/>
    </source>
</evidence>
<organism evidence="1 2">
    <name type="scientific">Citrus sinensis</name>
    <name type="common">Sweet orange</name>
    <name type="synonym">Citrus aurantium var. sinensis</name>
    <dbReference type="NCBI Taxonomy" id="2711"/>
    <lineage>
        <taxon>Eukaryota</taxon>
        <taxon>Viridiplantae</taxon>
        <taxon>Streptophyta</taxon>
        <taxon>Embryophyta</taxon>
        <taxon>Tracheophyta</taxon>
        <taxon>Spermatophyta</taxon>
        <taxon>Magnoliopsida</taxon>
        <taxon>eudicotyledons</taxon>
        <taxon>Gunneridae</taxon>
        <taxon>Pentapetalae</taxon>
        <taxon>rosids</taxon>
        <taxon>malvids</taxon>
        <taxon>Sapindales</taxon>
        <taxon>Rutaceae</taxon>
        <taxon>Aurantioideae</taxon>
        <taxon>Citrus</taxon>
    </lineage>
</organism>
<gene>
    <name evidence="1" type="ORF">KPL71_011807</name>
</gene>
<reference evidence="2" key="1">
    <citation type="journal article" date="2023" name="Hortic. Res.">
        <title>A chromosome-level phased genome enabling allele-level studies in sweet orange: a case study on citrus Huanglongbing tolerance.</title>
        <authorList>
            <person name="Wu B."/>
            <person name="Yu Q."/>
            <person name="Deng Z."/>
            <person name="Duan Y."/>
            <person name="Luo F."/>
            <person name="Gmitter F. Jr."/>
        </authorList>
    </citation>
    <scope>NUCLEOTIDE SEQUENCE [LARGE SCALE GENOMIC DNA]</scope>
    <source>
        <strain evidence="2">cv. Valencia</strain>
    </source>
</reference>
<keyword evidence="2" id="KW-1185">Reference proteome</keyword>
<accession>A0ACB8L6F4</accession>
<dbReference type="EMBL" id="CM039173">
    <property type="protein sequence ID" value="KAH9768951.1"/>
    <property type="molecule type" value="Genomic_DNA"/>
</dbReference>
<comment type="caution">
    <text evidence="1">The sequence shown here is derived from an EMBL/GenBank/DDBJ whole genome shotgun (WGS) entry which is preliminary data.</text>
</comment>
<sequence>MESQAFSLLEPLQSFYCFVLFLFTISFFLFSILLLYIQRQKFWCNCEICSNNVEYILKTRFNNYPKGKPFSMILGDLLGKGIFNVNGDLWIFQRKIASLELASISIRTYAFEIVTNEIKYRLLPLLSSSLANNDTTSNNNSVVDLQEVFRRFSFDNICKFSFGLDPYYLESSLPISQFANAFDLASKLSAERAMAALPLAWKIKRLFNMGTEKRLKKAIEVVNDLAMEVIMQKRKLDLSTENSQDLLSRFMNCISDDNYLRDIVVSFILAGRDTMAAALTTFFFLLAHHPQVVSKIRQEFDQVMSLDQEVLASYNQIREMHYLHAAVNESLRLYPPVQFDSKFAQADDILADGTYVNKGTRVTYHPYAMGRMEKIWGQDFMEFKPERWLKNGMFSQAGARACLGKELALAEIKMVALSVLSKFDIEIVEPRDAPRFDNGLTTMLRDGLQVLIKERNE</sequence>
<name>A0ACB8L6F4_CITSI</name>
<protein>
    <submittedName>
        <fullName evidence="1">Cytochrome P450 94C1</fullName>
    </submittedName>
</protein>